<evidence type="ECO:0008006" key="3">
    <source>
        <dbReference type="Google" id="ProtNLM"/>
    </source>
</evidence>
<dbReference type="AlphaFoldDB" id="A0A402DVB5"/>
<dbReference type="Gene3D" id="2.60.120.1140">
    <property type="entry name" value="Protein of unknown function DUF192"/>
    <property type="match status" value="1"/>
</dbReference>
<dbReference type="InterPro" id="IPR003795">
    <property type="entry name" value="DUF192"/>
</dbReference>
<gene>
    <name evidence="1" type="ORF">CBZ_31040</name>
</gene>
<dbReference type="InterPro" id="IPR038695">
    <property type="entry name" value="Saro_0823-like_sf"/>
</dbReference>
<proteinExistence type="predicted"/>
<keyword evidence="2" id="KW-1185">Reference proteome</keyword>
<dbReference type="EMBL" id="BIMR01000300">
    <property type="protein sequence ID" value="GCE78048.1"/>
    <property type="molecule type" value="Genomic_DNA"/>
</dbReference>
<dbReference type="Proteomes" id="UP000289954">
    <property type="component" value="Unassembled WGS sequence"/>
</dbReference>
<dbReference type="Pfam" id="PF02643">
    <property type="entry name" value="DUF192"/>
    <property type="match status" value="1"/>
</dbReference>
<reference evidence="1 2" key="1">
    <citation type="submission" date="2019-01" db="EMBL/GenBank/DDBJ databases">
        <title>Draft genome sequence of Cellulomonas takizawaensis strain TKZ-21.</title>
        <authorList>
            <person name="Yamamura H."/>
            <person name="Hayashi T."/>
            <person name="Hamada M."/>
            <person name="Serisawa Y."/>
            <person name="Matsuyama K."/>
            <person name="Nakagawa Y."/>
            <person name="Otoguro M."/>
            <person name="Yanagida F."/>
            <person name="Hayakawa M."/>
        </authorList>
    </citation>
    <scope>NUCLEOTIDE SEQUENCE [LARGE SCALE GENOMIC DNA]</scope>
    <source>
        <strain evidence="1 2">NBRC12680</strain>
    </source>
</reference>
<comment type="caution">
    <text evidence="1">The sequence shown here is derived from an EMBL/GenBank/DDBJ whole genome shotgun (WGS) entry which is preliminary data.</text>
</comment>
<evidence type="ECO:0000313" key="1">
    <source>
        <dbReference type="EMBL" id="GCE78048.1"/>
    </source>
</evidence>
<sequence>MAAPAPRARGALRALEVDGREVAPVVVADTYLTRLRGMLGRRPLPPALLLRPAGSVHGMGMREPLDVAGLDDGGAVLDVRVLRPFGLTPAVRGVTQVLEAPVGSFARWGLVVGSVVTVGDAAP</sequence>
<protein>
    <recommendedName>
        <fullName evidence="3">DUF192 domain-containing protein</fullName>
    </recommendedName>
</protein>
<organism evidence="1 2">
    <name type="scientific">Cellulomonas biazotea</name>
    <dbReference type="NCBI Taxonomy" id="1709"/>
    <lineage>
        <taxon>Bacteria</taxon>
        <taxon>Bacillati</taxon>
        <taxon>Actinomycetota</taxon>
        <taxon>Actinomycetes</taxon>
        <taxon>Micrococcales</taxon>
        <taxon>Cellulomonadaceae</taxon>
        <taxon>Cellulomonas</taxon>
    </lineage>
</organism>
<dbReference type="RefSeq" id="WP_218022804.1">
    <property type="nucleotide sequence ID" value="NZ_BIMR01000300.1"/>
</dbReference>
<evidence type="ECO:0000313" key="2">
    <source>
        <dbReference type="Proteomes" id="UP000289954"/>
    </source>
</evidence>
<name>A0A402DVB5_9CELL</name>
<accession>A0A402DVB5</accession>